<dbReference type="PANTHER" id="PTHR14710:SF2">
    <property type="entry name" value="GEM-ASSOCIATED PROTEIN 6"/>
    <property type="match status" value="1"/>
</dbReference>
<dbReference type="Gene3D" id="2.30.30.100">
    <property type="match status" value="1"/>
</dbReference>
<comment type="caution">
    <text evidence="2">The sequence shown here is derived from an EMBL/GenBank/DDBJ whole genome shotgun (WGS) entry which is preliminary data.</text>
</comment>
<dbReference type="InterPro" id="IPR046856">
    <property type="entry name" value="Gemin6_C"/>
</dbReference>
<evidence type="ECO:0000259" key="1">
    <source>
        <dbReference type="PROSITE" id="PS52001"/>
    </source>
</evidence>
<dbReference type="GO" id="GO:0000245">
    <property type="term" value="P:spliceosomal complex assembly"/>
    <property type="evidence" value="ECO:0007669"/>
    <property type="project" value="InterPro"/>
</dbReference>
<dbReference type="Pfam" id="PF20417">
    <property type="entry name" value="Gemin6_C"/>
    <property type="match status" value="1"/>
</dbReference>
<proteinExistence type="predicted"/>
<dbReference type="GO" id="GO:0032797">
    <property type="term" value="C:SMN complex"/>
    <property type="evidence" value="ECO:0007669"/>
    <property type="project" value="TreeGrafter"/>
</dbReference>
<dbReference type="PANTHER" id="PTHR14710">
    <property type="entry name" value="GEM-ASSOCIATED PROTEIN 6"/>
    <property type="match status" value="1"/>
</dbReference>
<dbReference type="EMBL" id="VTPC01090589">
    <property type="protein sequence ID" value="KAF2882756.1"/>
    <property type="molecule type" value="Genomic_DNA"/>
</dbReference>
<accession>A0A8K0CC27</accession>
<protein>
    <recommendedName>
        <fullName evidence="1">AD domain-containing protein</fullName>
    </recommendedName>
</protein>
<dbReference type="Proteomes" id="UP000801492">
    <property type="component" value="Unassembled WGS sequence"/>
</dbReference>
<dbReference type="PROSITE" id="PS52001">
    <property type="entry name" value="AD"/>
    <property type="match status" value="1"/>
</dbReference>
<keyword evidence="3" id="KW-1185">Reference proteome</keyword>
<dbReference type="GO" id="GO:0005634">
    <property type="term" value="C:nucleus"/>
    <property type="evidence" value="ECO:0007669"/>
    <property type="project" value="InterPro"/>
</dbReference>
<dbReference type="AlphaFoldDB" id="A0A8K0CC27"/>
<reference evidence="2" key="1">
    <citation type="submission" date="2019-08" db="EMBL/GenBank/DDBJ databases">
        <title>The genome of the North American firefly Photinus pyralis.</title>
        <authorList>
            <consortium name="Photinus pyralis genome working group"/>
            <person name="Fallon T.R."/>
            <person name="Sander Lower S.E."/>
            <person name="Weng J.-K."/>
        </authorList>
    </citation>
    <scope>NUCLEOTIDE SEQUENCE</scope>
    <source>
        <strain evidence="2">TRF0915ILg1</strain>
        <tissue evidence="2">Whole body</tissue>
    </source>
</reference>
<dbReference type="InterPro" id="IPR047574">
    <property type="entry name" value="AD"/>
</dbReference>
<dbReference type="GO" id="GO:0000387">
    <property type="term" value="P:spliceosomal snRNP assembly"/>
    <property type="evidence" value="ECO:0007669"/>
    <property type="project" value="TreeGrafter"/>
</dbReference>
<organism evidence="2 3">
    <name type="scientific">Ignelater luminosus</name>
    <name type="common">Cucubano</name>
    <name type="synonym">Pyrophorus luminosus</name>
    <dbReference type="NCBI Taxonomy" id="2038154"/>
    <lineage>
        <taxon>Eukaryota</taxon>
        <taxon>Metazoa</taxon>
        <taxon>Ecdysozoa</taxon>
        <taxon>Arthropoda</taxon>
        <taxon>Hexapoda</taxon>
        <taxon>Insecta</taxon>
        <taxon>Pterygota</taxon>
        <taxon>Neoptera</taxon>
        <taxon>Endopterygota</taxon>
        <taxon>Coleoptera</taxon>
        <taxon>Polyphaga</taxon>
        <taxon>Elateriformia</taxon>
        <taxon>Elateroidea</taxon>
        <taxon>Elateridae</taxon>
        <taxon>Agrypninae</taxon>
        <taxon>Pyrophorini</taxon>
        <taxon>Ignelater</taxon>
    </lineage>
</organism>
<sequence length="182" mass="20865">MDSAANCCLLLYVRFSHQSMMETNQCFFNDDPQYMKSLIGKSVEVTTTFNNIYKGAVYVIDPETKTLVLATPLLDADSFVVEFVLYHSIRSFEVLSDNIVLPSFLFENEVPDPKEGLESKKGRLKRWLQENLIDVQEEGDELKLGKAFTIEYPYGPEQCLCSNTIILERVRALIEKMPEDFV</sequence>
<name>A0A8K0CC27_IGNLU</name>
<evidence type="ECO:0000313" key="2">
    <source>
        <dbReference type="EMBL" id="KAF2882756.1"/>
    </source>
</evidence>
<feature type="domain" description="AD" evidence="1">
    <location>
        <begin position="93"/>
        <end position="182"/>
    </location>
</feature>
<evidence type="ECO:0000313" key="3">
    <source>
        <dbReference type="Proteomes" id="UP000801492"/>
    </source>
</evidence>
<dbReference type="InterPro" id="IPR009422">
    <property type="entry name" value="Gemin6"/>
</dbReference>
<gene>
    <name evidence="2" type="ORF">ILUMI_23420</name>
</gene>
<dbReference type="OrthoDB" id="77463at2759"/>